<reference evidence="2 3" key="1">
    <citation type="submission" date="2010-06" db="EMBL/GenBank/DDBJ databases">
        <authorList>
            <person name="Muzny D."/>
            <person name="Qin X."/>
            <person name="Buhay C."/>
            <person name="Dugan-Rocha S."/>
            <person name="Ding Y."/>
            <person name="Chen G."/>
            <person name="Hawes A."/>
            <person name="Holder M."/>
            <person name="Jhangiani S."/>
            <person name="Johnson A."/>
            <person name="Khan Z."/>
            <person name="Li Z."/>
            <person name="Liu W."/>
            <person name="Liu X."/>
            <person name="Perez L."/>
            <person name="Shen H."/>
            <person name="Wang Q."/>
            <person name="Watt J."/>
            <person name="Xi L."/>
            <person name="Xin Y."/>
            <person name="Zhou J."/>
            <person name="Deng J."/>
            <person name="Jiang H."/>
            <person name="Liu Y."/>
            <person name="Qu J."/>
            <person name="Song X.-Z."/>
            <person name="Zhang L."/>
            <person name="Villasana D."/>
            <person name="Johnson A."/>
            <person name="Liu J."/>
            <person name="Liyanage D."/>
            <person name="Lorensuhewa L."/>
            <person name="Robinson T."/>
            <person name="Song A."/>
            <person name="Song B.-B."/>
            <person name="Dinh H."/>
            <person name="Thornton R."/>
            <person name="Coyle M."/>
            <person name="Francisco L."/>
            <person name="Jackson L."/>
            <person name="Javaid M."/>
            <person name="Korchina V."/>
            <person name="Kovar C."/>
            <person name="Mata R."/>
            <person name="Mathew T."/>
            <person name="Ngo R."/>
            <person name="Nguyen L."/>
            <person name="Nguyen N."/>
            <person name="Okwuonu G."/>
            <person name="Ongeri F."/>
            <person name="Pham C."/>
            <person name="Simmons D."/>
            <person name="Wilczek-Boney K."/>
            <person name="Hale W."/>
            <person name="Jakkamsetti A."/>
            <person name="Pham P."/>
            <person name="Ruth R."/>
            <person name="San Lucas F."/>
            <person name="Warren J."/>
            <person name="Zhang J."/>
            <person name="Zhao Z."/>
            <person name="Zhou C."/>
            <person name="Zhu D."/>
            <person name="Lee S."/>
            <person name="Bess C."/>
            <person name="Blankenburg K."/>
            <person name="Forbes L."/>
            <person name="Fu Q."/>
            <person name="Gubbala S."/>
            <person name="Hirani K."/>
            <person name="Jayaseelan J.C."/>
            <person name="Lara F."/>
            <person name="Munidasa M."/>
            <person name="Palculict T."/>
            <person name="Patil S."/>
            <person name="Pu L.-L."/>
            <person name="Saada N."/>
            <person name="Tang L."/>
            <person name="Weissenberger G."/>
            <person name="Zhu Y."/>
            <person name="Hemphill L."/>
            <person name="Shang Y."/>
            <person name="Youmans B."/>
            <person name="Ayvaz T."/>
            <person name="Ross M."/>
            <person name="Santibanez J."/>
            <person name="Aqrawi P."/>
            <person name="Gross S."/>
            <person name="Joshi V."/>
            <person name="Fowler G."/>
            <person name="Nazareth L."/>
            <person name="Reid J."/>
            <person name="Worley K."/>
            <person name="Petrosino J."/>
            <person name="Highlander S."/>
            <person name="Gibbs R."/>
        </authorList>
    </citation>
    <scope>NUCLEOTIDE SEQUENCE [LARGE SCALE GENOMIC DNA]</scope>
    <source>
        <strain evidence="2 3">JV-V03</strain>
    </source>
</reference>
<evidence type="ECO:0000313" key="2">
    <source>
        <dbReference type="EMBL" id="EFJ69304.1"/>
    </source>
</evidence>
<dbReference type="EMBL" id="ACGO02000002">
    <property type="protein sequence ID" value="EFJ69304.1"/>
    <property type="molecule type" value="Genomic_DNA"/>
</dbReference>
<feature type="transmembrane region" description="Helical" evidence="1">
    <location>
        <begin position="35"/>
        <end position="56"/>
    </location>
</feature>
<keyword evidence="1" id="KW-0812">Transmembrane</keyword>
<evidence type="ECO:0000256" key="1">
    <source>
        <dbReference type="SAM" id="Phobius"/>
    </source>
</evidence>
<sequence>MSPPGGKTTAAHKTFCGNNYTETVFVKEDEQDKKLAINFAGFFNEHHCLVLILFLFMV</sequence>
<name>A0AA87A8K2_9LACO</name>
<keyword evidence="1" id="KW-0472">Membrane</keyword>
<comment type="caution">
    <text evidence="2">The sequence shown here is derived from an EMBL/GenBank/DDBJ whole genome shotgun (WGS) entry which is preliminary data.</text>
</comment>
<dbReference type="AlphaFoldDB" id="A0AA87A8K2"/>
<organism evidence="2 3">
    <name type="scientific">Lactobacillus paragasseri JV-V03</name>
    <dbReference type="NCBI Taxonomy" id="525326"/>
    <lineage>
        <taxon>Bacteria</taxon>
        <taxon>Bacillati</taxon>
        <taxon>Bacillota</taxon>
        <taxon>Bacilli</taxon>
        <taxon>Lactobacillales</taxon>
        <taxon>Lactobacillaceae</taxon>
        <taxon>Lactobacillus</taxon>
    </lineage>
</organism>
<protein>
    <submittedName>
        <fullName evidence="2">Uncharacterized protein</fullName>
    </submittedName>
</protein>
<dbReference type="Proteomes" id="UP000003672">
    <property type="component" value="Unassembled WGS sequence"/>
</dbReference>
<accession>A0AA87A8K2</accession>
<keyword evidence="1" id="KW-1133">Transmembrane helix</keyword>
<proteinExistence type="predicted"/>
<evidence type="ECO:0000313" key="3">
    <source>
        <dbReference type="Proteomes" id="UP000003672"/>
    </source>
</evidence>
<gene>
    <name evidence="2" type="ORF">HMPREF0514_11374</name>
</gene>